<name>A0ABW4N8W0_9CAUL</name>
<evidence type="ECO:0000256" key="1">
    <source>
        <dbReference type="SAM" id="MobiDB-lite"/>
    </source>
</evidence>
<proteinExistence type="predicted"/>
<sequence length="131" mass="13872">MARNGGGNTAPALTNRSKVSNGSRLFASADGRTREARLLRDRERELAAPLGGIGNLSPAAQVRVETAAVLWCTLEQARSAVARGERDFEADVVRLSNALGRELKALERLAAKQQAQTKAAPSLASYVGGSR</sequence>
<organism evidence="2 3">
    <name type="scientific">Phenylobacterium terrae</name>
    <dbReference type="NCBI Taxonomy" id="2665495"/>
    <lineage>
        <taxon>Bacteria</taxon>
        <taxon>Pseudomonadati</taxon>
        <taxon>Pseudomonadota</taxon>
        <taxon>Alphaproteobacteria</taxon>
        <taxon>Caulobacterales</taxon>
        <taxon>Caulobacteraceae</taxon>
        <taxon>Phenylobacterium</taxon>
    </lineage>
</organism>
<reference evidence="3" key="1">
    <citation type="journal article" date="2019" name="Int. J. Syst. Evol. Microbiol.">
        <title>The Global Catalogue of Microorganisms (GCM) 10K type strain sequencing project: providing services to taxonomists for standard genome sequencing and annotation.</title>
        <authorList>
            <consortium name="The Broad Institute Genomics Platform"/>
            <consortium name="The Broad Institute Genome Sequencing Center for Infectious Disease"/>
            <person name="Wu L."/>
            <person name="Ma J."/>
        </authorList>
    </citation>
    <scope>NUCLEOTIDE SEQUENCE [LARGE SCALE GENOMIC DNA]</scope>
    <source>
        <strain evidence="3">DFY28</strain>
    </source>
</reference>
<dbReference type="RefSeq" id="WP_377282059.1">
    <property type="nucleotide sequence ID" value="NZ_JBHRSI010000005.1"/>
</dbReference>
<evidence type="ECO:0000313" key="2">
    <source>
        <dbReference type="EMBL" id="MFD1785105.1"/>
    </source>
</evidence>
<keyword evidence="3" id="KW-1185">Reference proteome</keyword>
<gene>
    <name evidence="2" type="ORF">ACFSC0_17020</name>
</gene>
<evidence type="ECO:0000313" key="3">
    <source>
        <dbReference type="Proteomes" id="UP001597237"/>
    </source>
</evidence>
<feature type="compositionally biased region" description="Polar residues" evidence="1">
    <location>
        <begin position="11"/>
        <end position="23"/>
    </location>
</feature>
<protein>
    <submittedName>
        <fullName evidence="2">Uncharacterized protein</fullName>
    </submittedName>
</protein>
<dbReference type="Proteomes" id="UP001597237">
    <property type="component" value="Unassembled WGS sequence"/>
</dbReference>
<accession>A0ABW4N8W0</accession>
<comment type="caution">
    <text evidence="2">The sequence shown here is derived from an EMBL/GenBank/DDBJ whole genome shotgun (WGS) entry which is preliminary data.</text>
</comment>
<dbReference type="EMBL" id="JBHUEY010000006">
    <property type="protein sequence ID" value="MFD1785105.1"/>
    <property type="molecule type" value="Genomic_DNA"/>
</dbReference>
<feature type="region of interest" description="Disordered" evidence="1">
    <location>
        <begin position="1"/>
        <end position="33"/>
    </location>
</feature>